<evidence type="ECO:0000256" key="2">
    <source>
        <dbReference type="ARBA" id="ARBA00022679"/>
    </source>
</evidence>
<evidence type="ECO:0000259" key="4">
    <source>
        <dbReference type="Pfam" id="PF00195"/>
    </source>
</evidence>
<dbReference type="SUPFAM" id="SSF53901">
    <property type="entry name" value="Thiolase-like"/>
    <property type="match status" value="2"/>
</dbReference>
<dbReference type="GO" id="GO:0016747">
    <property type="term" value="F:acyltransferase activity, transferring groups other than amino-acyl groups"/>
    <property type="evidence" value="ECO:0007669"/>
    <property type="project" value="InterPro"/>
</dbReference>
<evidence type="ECO:0000256" key="3">
    <source>
        <dbReference type="RuleBase" id="RU003633"/>
    </source>
</evidence>
<reference evidence="6 7" key="1">
    <citation type="journal article" date="2018" name="Front. Microbiol.">
        <title>Genome-Wide Analysis of Corynespora cassiicola Leaf Fall Disease Putative Effectors.</title>
        <authorList>
            <person name="Lopez D."/>
            <person name="Ribeiro S."/>
            <person name="Label P."/>
            <person name="Fumanal B."/>
            <person name="Venisse J.S."/>
            <person name="Kohler A."/>
            <person name="de Oliveira R.R."/>
            <person name="Labutti K."/>
            <person name="Lipzen A."/>
            <person name="Lail K."/>
            <person name="Bauer D."/>
            <person name="Ohm R.A."/>
            <person name="Barry K.W."/>
            <person name="Spatafora J."/>
            <person name="Grigoriev I.V."/>
            <person name="Martin F.M."/>
            <person name="Pujade-Renaud V."/>
        </authorList>
    </citation>
    <scope>NUCLEOTIDE SEQUENCE [LARGE SCALE GENOMIC DNA]</scope>
    <source>
        <strain evidence="6 7">Philippines</strain>
    </source>
</reference>
<dbReference type="Gene3D" id="3.40.47.10">
    <property type="match status" value="2"/>
</dbReference>
<dbReference type="Proteomes" id="UP000240883">
    <property type="component" value="Unassembled WGS sequence"/>
</dbReference>
<dbReference type="PIRSF" id="PIRSF000451">
    <property type="entry name" value="PKS_III"/>
    <property type="match status" value="1"/>
</dbReference>
<dbReference type="AlphaFoldDB" id="A0A2T2NYA2"/>
<evidence type="ECO:0000313" key="7">
    <source>
        <dbReference type="Proteomes" id="UP000240883"/>
    </source>
</evidence>
<evidence type="ECO:0000256" key="1">
    <source>
        <dbReference type="ARBA" id="ARBA00005531"/>
    </source>
</evidence>
<keyword evidence="7" id="KW-1185">Reference proteome</keyword>
<sequence length="407" mass="43712">MVPEKSASVPIYITGLAQQYPTHTFHQHQFGDMIEKMCPGSSAVPGIQRLVAVNQKTGIDTRSFVTDFSNEAKLPSNIPTIDELSRIFRSAGVDLTIKACEAAMSEAAVTAPDITHIVAVTCTDTGNPGYDLLVSQRLNLSPSVDRTLLHGVGCAGGLSALRQAANAAAGASQRNRPARILVVACEICSFFIKSELQLARQEDYRDLRIAPAIFSDAAAAVVICNQLGLNGNETPIYELRDWRSAVIPDTENLMEFALTLTKQVPKAAVGAIMPMFEQLQSSLADDNPRGGVSRNLEPSECDWAMHPGGAAILQGAQHALGLSQGQMRASSEVYKSHGNSSSPTVLIVLDQLRRSGHGRDNVVATSFGPGLSIEMITMKRCRDMDVDSRPGSVLKGTSKFRVHAKVE</sequence>
<gene>
    <name evidence="6" type="ORF">BS50DRAFT_608903</name>
</gene>
<dbReference type="OrthoDB" id="329835at2759"/>
<evidence type="ECO:0000313" key="6">
    <source>
        <dbReference type="EMBL" id="PSN70400.1"/>
    </source>
</evidence>
<dbReference type="EMBL" id="KZ678132">
    <property type="protein sequence ID" value="PSN70400.1"/>
    <property type="molecule type" value="Genomic_DNA"/>
</dbReference>
<keyword evidence="3" id="KW-0012">Acyltransferase</keyword>
<dbReference type="GO" id="GO:0030639">
    <property type="term" value="P:polyketide biosynthetic process"/>
    <property type="evidence" value="ECO:0007669"/>
    <property type="project" value="TreeGrafter"/>
</dbReference>
<evidence type="ECO:0000259" key="5">
    <source>
        <dbReference type="Pfam" id="PF02797"/>
    </source>
</evidence>
<organism evidence="6 7">
    <name type="scientific">Corynespora cassiicola Philippines</name>
    <dbReference type="NCBI Taxonomy" id="1448308"/>
    <lineage>
        <taxon>Eukaryota</taxon>
        <taxon>Fungi</taxon>
        <taxon>Dikarya</taxon>
        <taxon>Ascomycota</taxon>
        <taxon>Pezizomycotina</taxon>
        <taxon>Dothideomycetes</taxon>
        <taxon>Pleosporomycetidae</taxon>
        <taxon>Pleosporales</taxon>
        <taxon>Corynesporascaceae</taxon>
        <taxon>Corynespora</taxon>
    </lineage>
</organism>
<comment type="similarity">
    <text evidence="1 3">Belongs to the thiolase-like superfamily. Chalcone/stilbene synthases family.</text>
</comment>
<proteinExistence type="inferred from homology"/>
<protein>
    <submittedName>
        <fullName evidence="6">Thiolase-like protein</fullName>
    </submittedName>
</protein>
<dbReference type="InterPro" id="IPR001099">
    <property type="entry name" value="Chalcone/stilbene_synt_N"/>
</dbReference>
<feature type="domain" description="Chalcone/stilbene synthase C-terminal" evidence="5">
    <location>
        <begin position="293"/>
        <end position="379"/>
    </location>
</feature>
<dbReference type="PANTHER" id="PTHR11877:SF46">
    <property type="entry name" value="TYPE III POLYKETIDE SYNTHASE A"/>
    <property type="match status" value="1"/>
</dbReference>
<name>A0A2T2NYA2_CORCC</name>
<dbReference type="PANTHER" id="PTHR11877">
    <property type="entry name" value="HYDROXYMETHYLGLUTARYL-COA SYNTHASE"/>
    <property type="match status" value="1"/>
</dbReference>
<dbReference type="InterPro" id="IPR011141">
    <property type="entry name" value="Polyketide_synthase_type-III"/>
</dbReference>
<accession>A0A2T2NYA2</accession>
<dbReference type="InterPro" id="IPR016039">
    <property type="entry name" value="Thiolase-like"/>
</dbReference>
<dbReference type="Pfam" id="PF02797">
    <property type="entry name" value="Chal_sti_synt_C"/>
    <property type="match status" value="1"/>
</dbReference>
<dbReference type="InterPro" id="IPR012328">
    <property type="entry name" value="Chalcone/stilbene_synt_C"/>
</dbReference>
<feature type="domain" description="Chalcone/stilbene synthase N-terminal" evidence="4">
    <location>
        <begin position="77"/>
        <end position="224"/>
    </location>
</feature>
<dbReference type="STRING" id="1448308.A0A2T2NYA2"/>
<keyword evidence="2 3" id="KW-0808">Transferase</keyword>
<dbReference type="Pfam" id="PF00195">
    <property type="entry name" value="Chal_sti_synt_N"/>
    <property type="match status" value="1"/>
</dbReference>